<organism evidence="6 7">
    <name type="scientific">Nannocystis pusilla</name>
    <dbReference type="NCBI Taxonomy" id="889268"/>
    <lineage>
        <taxon>Bacteria</taxon>
        <taxon>Pseudomonadati</taxon>
        <taxon>Myxococcota</taxon>
        <taxon>Polyangia</taxon>
        <taxon>Nannocystales</taxon>
        <taxon>Nannocystaceae</taxon>
        <taxon>Nannocystis</taxon>
    </lineage>
</organism>
<keyword evidence="4 5" id="KW-0472">Membrane</keyword>
<comment type="caution">
    <text evidence="6">The sequence shown here is derived from an EMBL/GenBank/DDBJ whole genome shotgun (WGS) entry which is preliminary data.</text>
</comment>
<evidence type="ECO:0000256" key="1">
    <source>
        <dbReference type="ARBA" id="ARBA00022475"/>
    </source>
</evidence>
<dbReference type="InterPro" id="IPR009760">
    <property type="entry name" value="DUF1328"/>
</dbReference>
<evidence type="ECO:0000256" key="3">
    <source>
        <dbReference type="ARBA" id="ARBA00022989"/>
    </source>
</evidence>
<dbReference type="AlphaFoldDB" id="A0A9X3J216"/>
<feature type="transmembrane region" description="Helical" evidence="5">
    <location>
        <begin position="35"/>
        <end position="59"/>
    </location>
</feature>
<evidence type="ECO:0000313" key="7">
    <source>
        <dbReference type="Proteomes" id="UP001150924"/>
    </source>
</evidence>
<evidence type="ECO:0000313" key="6">
    <source>
        <dbReference type="EMBL" id="MCY1011695.1"/>
    </source>
</evidence>
<reference evidence="6" key="1">
    <citation type="submission" date="2022-11" db="EMBL/GenBank/DDBJ databases">
        <title>Minimal conservation of predation-associated metabolite biosynthetic gene clusters underscores biosynthetic potential of Myxococcota including descriptions for ten novel species: Archangium lansinium sp. nov., Myxococcus landrumus sp. nov., Nannocystis bai.</title>
        <authorList>
            <person name="Ahearne A."/>
            <person name="Stevens C."/>
            <person name="Phillips K."/>
        </authorList>
    </citation>
    <scope>NUCLEOTIDE SEQUENCE</scope>
    <source>
        <strain evidence="6">Na p29</strain>
    </source>
</reference>
<keyword evidence="2 5" id="KW-0812">Transmembrane</keyword>
<evidence type="ECO:0000256" key="4">
    <source>
        <dbReference type="ARBA" id="ARBA00023136"/>
    </source>
</evidence>
<protein>
    <submittedName>
        <fullName evidence="6">DUF1328 domain-containing protein</fullName>
    </submittedName>
</protein>
<evidence type="ECO:0000256" key="2">
    <source>
        <dbReference type="ARBA" id="ARBA00022692"/>
    </source>
</evidence>
<dbReference type="EMBL" id="JAPNKE010000002">
    <property type="protein sequence ID" value="MCY1011695.1"/>
    <property type="molecule type" value="Genomic_DNA"/>
</dbReference>
<keyword evidence="3 5" id="KW-1133">Transmembrane helix</keyword>
<dbReference type="HAMAP" id="MF_01361">
    <property type="entry name" value="UPF0391"/>
    <property type="match status" value="1"/>
</dbReference>
<accession>A0A9X3J216</accession>
<dbReference type="RefSeq" id="WP_267774992.1">
    <property type="nucleotide sequence ID" value="NZ_JAPNKE010000002.1"/>
</dbReference>
<dbReference type="PIRSF" id="PIRSF036466">
    <property type="entry name" value="UCP036466"/>
    <property type="match status" value="1"/>
</dbReference>
<dbReference type="GO" id="GO:0005886">
    <property type="term" value="C:plasma membrane"/>
    <property type="evidence" value="ECO:0007669"/>
    <property type="project" value="InterPro"/>
</dbReference>
<sequence>MLIWTVSFLTLALLAGALGFSGYTSTAPKVTATTAAGMARMLFLVFLFAALVTLGLGFVRGW</sequence>
<gene>
    <name evidence="6" type="ORF">OV079_40265</name>
</gene>
<proteinExistence type="inferred from homology"/>
<name>A0A9X3J216_9BACT</name>
<keyword evidence="7" id="KW-1185">Reference proteome</keyword>
<dbReference type="Proteomes" id="UP001150924">
    <property type="component" value="Unassembled WGS sequence"/>
</dbReference>
<evidence type="ECO:0000256" key="5">
    <source>
        <dbReference type="SAM" id="Phobius"/>
    </source>
</evidence>
<keyword evidence="1" id="KW-1003">Cell membrane</keyword>